<dbReference type="InterPro" id="IPR036873">
    <property type="entry name" value="Rhodanese-like_dom_sf"/>
</dbReference>
<protein>
    <recommendedName>
        <fullName evidence="2">Rhodanese domain-containing protein</fullName>
    </recommendedName>
</protein>
<sequence>MNRILVAALIGGVFICPGALSANAKSNLQQKESHYTTADLPLLALKQFKKLRKQHDVMVLDTRSGDDFLKAFIPGSINVGFKGPFDTFLKQVVPDKNQKLLIVAEEQDRTAVAERLAQLGYTGAIGILDGGIDHWKEREPVDAVTNLSAGRFGERSDPGHIVDVRTVKEFDKGHIDNAMNIPLTDFINFGKTLEKDNKPLYVHCQSGYRSAVAVSILRAKGFKNVCNIQGGYKALKDEIKEN</sequence>
<dbReference type="Pfam" id="PF00581">
    <property type="entry name" value="Rhodanese"/>
    <property type="match status" value="2"/>
</dbReference>
<dbReference type="InterPro" id="IPR001763">
    <property type="entry name" value="Rhodanese-like_dom"/>
</dbReference>
<dbReference type="Proteomes" id="UP001500167">
    <property type="component" value="Unassembled WGS sequence"/>
</dbReference>
<evidence type="ECO:0000259" key="2">
    <source>
        <dbReference type="PROSITE" id="PS50206"/>
    </source>
</evidence>
<dbReference type="SUPFAM" id="SSF52821">
    <property type="entry name" value="Rhodanese/Cell cycle control phosphatase"/>
    <property type="match status" value="2"/>
</dbReference>
<feature type="chain" id="PRO_5046926320" description="Rhodanese domain-containing protein" evidence="1">
    <location>
        <begin position="25"/>
        <end position="242"/>
    </location>
</feature>
<dbReference type="Gene3D" id="3.40.250.10">
    <property type="entry name" value="Rhodanese-like domain"/>
    <property type="match status" value="2"/>
</dbReference>
<feature type="signal peptide" evidence="1">
    <location>
        <begin position="1"/>
        <end position="24"/>
    </location>
</feature>
<feature type="domain" description="Rhodanese" evidence="2">
    <location>
        <begin position="53"/>
        <end position="144"/>
    </location>
</feature>
<evidence type="ECO:0000313" key="4">
    <source>
        <dbReference type="Proteomes" id="UP001500167"/>
    </source>
</evidence>
<feature type="domain" description="Rhodanese" evidence="2">
    <location>
        <begin position="155"/>
        <end position="240"/>
    </location>
</feature>
<accession>A0ABP7ZYT5</accession>
<keyword evidence="4" id="KW-1185">Reference proteome</keyword>
<dbReference type="RefSeq" id="WP_346085523.1">
    <property type="nucleotide sequence ID" value="NZ_BAAAZK010000003.1"/>
</dbReference>
<dbReference type="InterPro" id="IPR050229">
    <property type="entry name" value="GlpE_sulfurtransferase"/>
</dbReference>
<evidence type="ECO:0000313" key="3">
    <source>
        <dbReference type="EMBL" id="GAA4173699.1"/>
    </source>
</evidence>
<dbReference type="PROSITE" id="PS50206">
    <property type="entry name" value="RHODANESE_3"/>
    <property type="match status" value="2"/>
</dbReference>
<dbReference type="EMBL" id="BAAAZK010000003">
    <property type="protein sequence ID" value="GAA4173699.1"/>
    <property type="molecule type" value="Genomic_DNA"/>
</dbReference>
<proteinExistence type="predicted"/>
<gene>
    <name evidence="3" type="ORF">GCM10022218_16980</name>
</gene>
<evidence type="ECO:0000256" key="1">
    <source>
        <dbReference type="SAM" id="SignalP"/>
    </source>
</evidence>
<comment type="caution">
    <text evidence="3">The sequence shown here is derived from an EMBL/GenBank/DDBJ whole genome shotgun (WGS) entry which is preliminary data.</text>
</comment>
<organism evidence="3 4">
    <name type="scientific">Sphingobacterium ginsenosidimutans</name>
    <dbReference type="NCBI Taxonomy" id="687845"/>
    <lineage>
        <taxon>Bacteria</taxon>
        <taxon>Pseudomonadati</taxon>
        <taxon>Bacteroidota</taxon>
        <taxon>Sphingobacteriia</taxon>
        <taxon>Sphingobacteriales</taxon>
        <taxon>Sphingobacteriaceae</taxon>
        <taxon>Sphingobacterium</taxon>
    </lineage>
</organism>
<dbReference type="CDD" id="cd00158">
    <property type="entry name" value="RHOD"/>
    <property type="match status" value="2"/>
</dbReference>
<dbReference type="SMART" id="SM00450">
    <property type="entry name" value="RHOD"/>
    <property type="match status" value="2"/>
</dbReference>
<name>A0ABP7ZYT5_9SPHI</name>
<reference evidence="4" key="1">
    <citation type="journal article" date="2019" name="Int. J. Syst. Evol. Microbiol.">
        <title>The Global Catalogue of Microorganisms (GCM) 10K type strain sequencing project: providing services to taxonomists for standard genome sequencing and annotation.</title>
        <authorList>
            <consortium name="The Broad Institute Genomics Platform"/>
            <consortium name="The Broad Institute Genome Sequencing Center for Infectious Disease"/>
            <person name="Wu L."/>
            <person name="Ma J."/>
        </authorList>
    </citation>
    <scope>NUCLEOTIDE SEQUENCE [LARGE SCALE GENOMIC DNA]</scope>
    <source>
        <strain evidence="4">JCM 16722</strain>
    </source>
</reference>
<keyword evidence="1" id="KW-0732">Signal</keyword>
<dbReference type="PANTHER" id="PTHR43031:SF1">
    <property type="entry name" value="PYRIDINE NUCLEOTIDE-DISULPHIDE OXIDOREDUCTASE"/>
    <property type="match status" value="1"/>
</dbReference>
<dbReference type="PANTHER" id="PTHR43031">
    <property type="entry name" value="FAD-DEPENDENT OXIDOREDUCTASE"/>
    <property type="match status" value="1"/>
</dbReference>